<dbReference type="STRING" id="946677.SAMN05444484_102403"/>
<protein>
    <submittedName>
        <fullName evidence="1">Uncharacterized protein</fullName>
    </submittedName>
</protein>
<dbReference type="EMBL" id="FRBT01000002">
    <property type="protein sequence ID" value="SHL73795.1"/>
    <property type="molecule type" value="Genomic_DNA"/>
</dbReference>
<evidence type="ECO:0000313" key="2">
    <source>
        <dbReference type="Proteomes" id="UP000184028"/>
    </source>
</evidence>
<organism evidence="1 2">
    <name type="scientific">Flavobacterium chilense</name>
    <dbReference type="NCBI Taxonomy" id="946677"/>
    <lineage>
        <taxon>Bacteria</taxon>
        <taxon>Pseudomonadati</taxon>
        <taxon>Bacteroidota</taxon>
        <taxon>Flavobacteriia</taxon>
        <taxon>Flavobacteriales</taxon>
        <taxon>Flavobacteriaceae</taxon>
        <taxon>Flavobacterium</taxon>
    </lineage>
</organism>
<keyword evidence="2" id="KW-1185">Reference proteome</keyword>
<reference evidence="2" key="1">
    <citation type="submission" date="2016-11" db="EMBL/GenBank/DDBJ databases">
        <authorList>
            <person name="Varghese N."/>
            <person name="Submissions S."/>
        </authorList>
    </citation>
    <scope>NUCLEOTIDE SEQUENCE [LARGE SCALE GENOMIC DNA]</scope>
    <source>
        <strain evidence="2">DSM 24724</strain>
    </source>
</reference>
<accession>A0A1M7D2Y3</accession>
<dbReference type="RefSeq" id="WP_068841872.1">
    <property type="nucleotide sequence ID" value="NZ_FRBT01000002.1"/>
</dbReference>
<dbReference type="Proteomes" id="UP000184028">
    <property type="component" value="Unassembled WGS sequence"/>
</dbReference>
<dbReference type="AlphaFoldDB" id="A0A1M7D2Y3"/>
<evidence type="ECO:0000313" key="1">
    <source>
        <dbReference type="EMBL" id="SHL73795.1"/>
    </source>
</evidence>
<name>A0A1M7D2Y3_9FLAO</name>
<gene>
    <name evidence="1" type="ORF">SAMN05444484_102403</name>
</gene>
<proteinExistence type="predicted"/>
<sequence>MNIKAVFLENPLTKNANLNDYKSYFLNYKDEDWEYSNSGSFEYNRNDGQKIILFFVNYINHGFSFRYDYNIPNAREGQSWYSVNDKSSMDIIVDAGDETLIPQGSCLSLKLAWEIICDFFENPNQKSNKTSWMNSNQIDWSDAESKYW</sequence>